<feature type="region of interest" description="Disordered" evidence="3">
    <location>
        <begin position="138"/>
        <end position="165"/>
    </location>
</feature>
<evidence type="ECO:0000256" key="3">
    <source>
        <dbReference type="SAM" id="MobiDB-lite"/>
    </source>
</evidence>
<evidence type="ECO:0000313" key="6">
    <source>
        <dbReference type="Proteomes" id="UP000830375"/>
    </source>
</evidence>
<comment type="caution">
    <text evidence="5">The sequence shown here is derived from an EMBL/GenBank/DDBJ whole genome shotgun (WGS) entry which is preliminary data.</text>
</comment>
<dbReference type="Gene3D" id="3.90.70.10">
    <property type="entry name" value="Cysteine proteinases"/>
    <property type="match status" value="1"/>
</dbReference>
<dbReference type="PRINTS" id="PR00704">
    <property type="entry name" value="CALPAIN"/>
</dbReference>
<dbReference type="PANTHER" id="PTHR10183:SF302">
    <property type="entry name" value="CALPAIN-14"/>
    <property type="match status" value="1"/>
</dbReference>
<dbReference type="SUPFAM" id="SSF49758">
    <property type="entry name" value="Calpain large subunit, middle domain (domain III)"/>
    <property type="match status" value="1"/>
</dbReference>
<dbReference type="PANTHER" id="PTHR10183">
    <property type="entry name" value="CALPAIN"/>
    <property type="match status" value="1"/>
</dbReference>
<dbReference type="Pfam" id="PF01067">
    <property type="entry name" value="Calpain_III"/>
    <property type="match status" value="1"/>
</dbReference>
<dbReference type="InterPro" id="IPR022684">
    <property type="entry name" value="Calpain_cysteine_protease"/>
</dbReference>
<dbReference type="InterPro" id="IPR001300">
    <property type="entry name" value="Peptidase_C2_calpain_cat"/>
</dbReference>
<dbReference type="InterPro" id="IPR038765">
    <property type="entry name" value="Papain-like_cys_pep_sf"/>
</dbReference>
<reference evidence="5 6" key="1">
    <citation type="submission" date="2022-01" db="EMBL/GenBank/DDBJ databases">
        <title>A high-quality chromosome-level genome assembly of rohu carp, Labeo rohita.</title>
        <authorList>
            <person name="Arick M.A. II"/>
            <person name="Hsu C.-Y."/>
            <person name="Magbanua Z."/>
            <person name="Pechanova O."/>
            <person name="Grover C."/>
            <person name="Miller E."/>
            <person name="Thrash A."/>
            <person name="Ezzel L."/>
            <person name="Alam S."/>
            <person name="Benzie J."/>
            <person name="Hamilton M."/>
            <person name="Karsi A."/>
            <person name="Lawrence M.L."/>
            <person name="Peterson D.G."/>
        </authorList>
    </citation>
    <scope>NUCLEOTIDE SEQUENCE [LARGE SCALE GENOMIC DNA]</scope>
    <source>
        <strain evidence="6">BAU-BD-2019</strain>
        <tissue evidence="5">Blood</tissue>
    </source>
</reference>
<feature type="region of interest" description="Disordered" evidence="3">
    <location>
        <begin position="15"/>
        <end position="45"/>
    </location>
</feature>
<dbReference type="SMART" id="SM00230">
    <property type="entry name" value="CysPc"/>
    <property type="match status" value="1"/>
</dbReference>
<evidence type="ECO:0000256" key="2">
    <source>
        <dbReference type="PROSITE-ProRule" id="PRU00239"/>
    </source>
</evidence>
<dbReference type="SUPFAM" id="SSF54001">
    <property type="entry name" value="Cysteine proteinases"/>
    <property type="match status" value="2"/>
</dbReference>
<name>A0ABQ8LV92_LABRO</name>
<organism evidence="5 6">
    <name type="scientific">Labeo rohita</name>
    <name type="common">Indian major carp</name>
    <name type="synonym">Cyprinus rohita</name>
    <dbReference type="NCBI Taxonomy" id="84645"/>
    <lineage>
        <taxon>Eukaryota</taxon>
        <taxon>Metazoa</taxon>
        <taxon>Chordata</taxon>
        <taxon>Craniata</taxon>
        <taxon>Vertebrata</taxon>
        <taxon>Euteleostomi</taxon>
        <taxon>Actinopterygii</taxon>
        <taxon>Neopterygii</taxon>
        <taxon>Teleostei</taxon>
        <taxon>Ostariophysi</taxon>
        <taxon>Cypriniformes</taxon>
        <taxon>Cyprinidae</taxon>
        <taxon>Labeoninae</taxon>
        <taxon>Labeonini</taxon>
        <taxon>Labeo</taxon>
    </lineage>
</organism>
<dbReference type="InterPro" id="IPR033883">
    <property type="entry name" value="C2_III"/>
</dbReference>
<dbReference type="InterPro" id="IPR036213">
    <property type="entry name" value="Calpain_III_sf"/>
</dbReference>
<dbReference type="CDD" id="cd00044">
    <property type="entry name" value="CysPc"/>
    <property type="match status" value="1"/>
</dbReference>
<evidence type="ECO:0000259" key="4">
    <source>
        <dbReference type="PROSITE" id="PS50203"/>
    </source>
</evidence>
<dbReference type="Proteomes" id="UP000830375">
    <property type="component" value="Unassembled WGS sequence"/>
</dbReference>
<gene>
    <name evidence="5" type="ORF">H4Q32_011293</name>
</gene>
<dbReference type="SMART" id="SM00720">
    <property type="entry name" value="calpain_III"/>
    <property type="match status" value="1"/>
</dbReference>
<keyword evidence="6" id="KW-1185">Reference proteome</keyword>
<feature type="domain" description="Calpain catalytic" evidence="4">
    <location>
        <begin position="187"/>
        <end position="475"/>
    </location>
</feature>
<evidence type="ECO:0000313" key="5">
    <source>
        <dbReference type="EMBL" id="KAI2654546.1"/>
    </source>
</evidence>
<evidence type="ECO:0000256" key="1">
    <source>
        <dbReference type="ARBA" id="ARBA00007623"/>
    </source>
</evidence>
<dbReference type="CDD" id="cd00214">
    <property type="entry name" value="Calpain_III"/>
    <property type="match status" value="1"/>
</dbReference>
<accession>A0ABQ8LV92</accession>
<dbReference type="PROSITE" id="PS50203">
    <property type="entry name" value="CALPAIN_CAT"/>
    <property type="match status" value="1"/>
</dbReference>
<comment type="caution">
    <text evidence="2">Lacks conserved residue(s) required for the propagation of feature annotation.</text>
</comment>
<sequence>MSVQNLFFLQKQKQIFSKRKKMPPPPLNKKPRNETTTEDSTGTLNNPLKFLDQDYQELQKSCITNKIGFVDDKFPTDSSSIDPRKKLKLDLNRVKWLRPSEIVTDPQKDVMDQVMPADQSFGKDYAGIFHFRKPLLQRNKMPPPRVNKNPRNETTTKDNTGTLNDPFKFLNQDYQELKKSFITNNKRFVDDKFPPESSSIDPNKKLKLDLDKIEWLRPSKIVSDPQLIVQGVSRFDYSQGPYLVGALTFMNEIVDQVMPVDQSFGKDYAGIFHFRFWRFGKWIDVVIDDKLPTIDGKLIFVHSKTSNEFWPALLEKAYAKVCGSYADMHAGHVSEALLDFTGGVHVNFELEKPAIDLWSLMDRAAKTQVLMACGSRQGEKSENILPNGIVQGHAYTVTGVFKVTCQGKPVRLVRLLNPWGMAEWNSAWSDKSLLWSKVSEKEQTMCRSLANDGEFWMSMEDFTKNFEEIDICCLSPDFLDSSSKCSWTTTCYNGSWESGTTAGGCINNKGSSNDEVQNLFWMNPQFRVRIEELDAECASGQCPENILVSLMQIHEKRYRSLVSTYSIGFSVYRMKDEKFPAKFFYSRRPVEDSGNFINTRHVMKFFKLEPGEYLIVPATFRPNESAKFMLSIYTKTESHKKGKKPAMTYV</sequence>
<dbReference type="Pfam" id="PF00648">
    <property type="entry name" value="Peptidase_C2"/>
    <property type="match status" value="1"/>
</dbReference>
<dbReference type="EMBL" id="JACTAM010000017">
    <property type="protein sequence ID" value="KAI2654546.1"/>
    <property type="molecule type" value="Genomic_DNA"/>
</dbReference>
<protein>
    <submittedName>
        <fullName evidence="5">Calpain-1 catalytic subunit</fullName>
    </submittedName>
</protein>
<dbReference type="InterPro" id="IPR022683">
    <property type="entry name" value="Calpain_III"/>
</dbReference>
<dbReference type="InterPro" id="IPR022682">
    <property type="entry name" value="Calpain_domain_III"/>
</dbReference>
<proteinExistence type="inferred from homology"/>
<dbReference type="Gene3D" id="2.60.120.380">
    <property type="match status" value="1"/>
</dbReference>
<comment type="similarity">
    <text evidence="1">Belongs to the peptidase C2 family.</text>
</comment>